<dbReference type="EMBL" id="BARS01031466">
    <property type="protein sequence ID" value="GAG18444.1"/>
    <property type="molecule type" value="Genomic_DNA"/>
</dbReference>
<name>X0VJL5_9ZZZZ</name>
<dbReference type="AlphaFoldDB" id="X0VJL5"/>
<evidence type="ECO:0008006" key="2">
    <source>
        <dbReference type="Google" id="ProtNLM"/>
    </source>
</evidence>
<evidence type="ECO:0000313" key="1">
    <source>
        <dbReference type="EMBL" id="GAG18444.1"/>
    </source>
</evidence>
<dbReference type="Gene3D" id="3.40.1010.20">
    <property type="entry name" value="4-hydroxy-3-methylbut-2-enyl diphosphate reductase, catalytic domain"/>
    <property type="match status" value="1"/>
</dbReference>
<comment type="caution">
    <text evidence="1">The sequence shown here is derived from an EMBL/GenBank/DDBJ whole genome shotgun (WGS) entry which is preliminary data.</text>
</comment>
<feature type="non-terminal residue" evidence="1">
    <location>
        <position position="1"/>
    </location>
</feature>
<proteinExistence type="predicted"/>
<protein>
    <recommendedName>
        <fullName evidence="2">4-hydroxy-3-methylbut-2-enyl diphosphate reductase</fullName>
    </recommendedName>
</protein>
<gene>
    <name evidence="1" type="ORF">S01H1_48963</name>
</gene>
<accession>X0VJL5</accession>
<organism evidence="1">
    <name type="scientific">marine sediment metagenome</name>
    <dbReference type="NCBI Taxonomy" id="412755"/>
    <lineage>
        <taxon>unclassified sequences</taxon>
        <taxon>metagenomes</taxon>
        <taxon>ecological metagenomes</taxon>
    </lineage>
</organism>
<sequence length="37" mass="3944">QSSWLEGRNYIGMTAGTSTGDQTVNEVIAKLETIASD</sequence>
<reference evidence="1" key="1">
    <citation type="journal article" date="2014" name="Front. Microbiol.">
        <title>High frequency of phylogenetically diverse reductive dehalogenase-homologous genes in deep subseafloor sedimentary metagenomes.</title>
        <authorList>
            <person name="Kawai M."/>
            <person name="Futagami T."/>
            <person name="Toyoda A."/>
            <person name="Takaki Y."/>
            <person name="Nishi S."/>
            <person name="Hori S."/>
            <person name="Arai W."/>
            <person name="Tsubouchi T."/>
            <person name="Morono Y."/>
            <person name="Uchiyama I."/>
            <person name="Ito T."/>
            <person name="Fujiyama A."/>
            <person name="Inagaki F."/>
            <person name="Takami H."/>
        </authorList>
    </citation>
    <scope>NUCLEOTIDE SEQUENCE</scope>
    <source>
        <strain evidence="1">Expedition CK06-06</strain>
    </source>
</reference>